<evidence type="ECO:0000313" key="3">
    <source>
        <dbReference type="Proteomes" id="UP000823613"/>
    </source>
</evidence>
<feature type="transmembrane region" description="Helical" evidence="1">
    <location>
        <begin position="239"/>
        <end position="268"/>
    </location>
</feature>
<comment type="caution">
    <text evidence="2">The sequence shown here is derived from an EMBL/GenBank/DDBJ whole genome shotgun (WGS) entry which is preliminary data.</text>
</comment>
<keyword evidence="1" id="KW-0812">Transmembrane</keyword>
<dbReference type="EMBL" id="JADIMY010000065">
    <property type="protein sequence ID" value="MBO8427515.1"/>
    <property type="molecule type" value="Genomic_DNA"/>
</dbReference>
<keyword evidence="1" id="KW-0472">Membrane</keyword>
<sequence>MVNIDKLIHKASIYLKTRRILSIISVIFLLIGFISFFIGLGGGRNYIVFGIINIAIFFIILIAISIISILHRKVNRLINKVNPLLIEEYEEIVSKMNYESLNLEYLKSEESVSKEKLITIRLILGICALFLFLMSISCFFIIFMNMFETQTESVFSLFDELLPFNTTEQAILISSMQSFFHSNSVTFFIFLNEVFVILVLTFGVVFFGLGITSLYYALSDKVFNLTIQIRSLTFKKKKPVIVSFFTIIAIIFISLTIFFFFFTGIQFVNPLTSIKPSSSFILITIYLIFLYMLVPLLTFITFKLYKEARK</sequence>
<keyword evidence="1" id="KW-1133">Transmembrane helix</keyword>
<feature type="transmembrane region" description="Helical" evidence="1">
    <location>
        <begin position="20"/>
        <end position="40"/>
    </location>
</feature>
<feature type="transmembrane region" description="Helical" evidence="1">
    <location>
        <begin position="194"/>
        <end position="218"/>
    </location>
</feature>
<feature type="transmembrane region" description="Helical" evidence="1">
    <location>
        <begin position="46"/>
        <end position="70"/>
    </location>
</feature>
<accession>A0A9D9DIT2</accession>
<protein>
    <submittedName>
        <fullName evidence="2">Uncharacterized protein</fullName>
    </submittedName>
</protein>
<proteinExistence type="predicted"/>
<dbReference type="AlphaFoldDB" id="A0A9D9DIT2"/>
<feature type="transmembrane region" description="Helical" evidence="1">
    <location>
        <begin position="122"/>
        <end position="147"/>
    </location>
</feature>
<dbReference type="Proteomes" id="UP000823613">
    <property type="component" value="Unassembled WGS sequence"/>
</dbReference>
<evidence type="ECO:0000256" key="1">
    <source>
        <dbReference type="SAM" id="Phobius"/>
    </source>
</evidence>
<reference evidence="2" key="1">
    <citation type="submission" date="2020-10" db="EMBL/GenBank/DDBJ databases">
        <authorList>
            <person name="Gilroy R."/>
        </authorList>
    </citation>
    <scope>NUCLEOTIDE SEQUENCE</scope>
    <source>
        <strain evidence="2">11159</strain>
    </source>
</reference>
<gene>
    <name evidence="2" type="ORF">IAC58_03050</name>
</gene>
<evidence type="ECO:0000313" key="2">
    <source>
        <dbReference type="EMBL" id="MBO8427515.1"/>
    </source>
</evidence>
<feature type="transmembrane region" description="Helical" evidence="1">
    <location>
        <begin position="280"/>
        <end position="302"/>
    </location>
</feature>
<reference evidence="2" key="2">
    <citation type="journal article" date="2021" name="PeerJ">
        <title>Extensive microbial diversity within the chicken gut microbiome revealed by metagenomics and culture.</title>
        <authorList>
            <person name="Gilroy R."/>
            <person name="Ravi A."/>
            <person name="Getino M."/>
            <person name="Pursley I."/>
            <person name="Horton D.L."/>
            <person name="Alikhan N.F."/>
            <person name="Baker D."/>
            <person name="Gharbi K."/>
            <person name="Hall N."/>
            <person name="Watson M."/>
            <person name="Adriaenssens E.M."/>
            <person name="Foster-Nyarko E."/>
            <person name="Jarju S."/>
            <person name="Secka A."/>
            <person name="Antonio M."/>
            <person name="Oren A."/>
            <person name="Chaudhuri R.R."/>
            <person name="La Ragione R."/>
            <person name="Hildebrand F."/>
            <person name="Pallen M.J."/>
        </authorList>
    </citation>
    <scope>NUCLEOTIDE SEQUENCE</scope>
    <source>
        <strain evidence="2">11159</strain>
    </source>
</reference>
<name>A0A9D9DIT2_9BACL</name>
<organism evidence="2 3">
    <name type="scientific">Candidatus Onthovivens merdipullorum</name>
    <dbReference type="NCBI Taxonomy" id="2840889"/>
    <lineage>
        <taxon>Bacteria</taxon>
        <taxon>Bacillati</taxon>
        <taxon>Bacillota</taxon>
        <taxon>Bacilli</taxon>
        <taxon>Bacillales</taxon>
        <taxon>Candidatus Onthovivens</taxon>
    </lineage>
</organism>